<dbReference type="SUPFAM" id="SSF54534">
    <property type="entry name" value="FKBP-like"/>
    <property type="match status" value="1"/>
</dbReference>
<dbReference type="InterPro" id="IPR001179">
    <property type="entry name" value="PPIase_FKBP_dom"/>
</dbReference>
<accession>A0AAD9MKN6</accession>
<gene>
    <name evidence="3" type="ORF">QBZ16_005443</name>
</gene>
<proteinExistence type="predicted"/>
<evidence type="ECO:0000313" key="3">
    <source>
        <dbReference type="EMBL" id="KAK2076683.1"/>
    </source>
</evidence>
<name>A0AAD9MKN6_PROWI</name>
<dbReference type="GO" id="GO:0003755">
    <property type="term" value="F:peptidyl-prolyl cis-trans isomerase activity"/>
    <property type="evidence" value="ECO:0007669"/>
    <property type="project" value="InterPro"/>
</dbReference>
<reference evidence="3" key="1">
    <citation type="submission" date="2021-01" db="EMBL/GenBank/DDBJ databases">
        <authorList>
            <person name="Eckstrom K.M.E."/>
        </authorList>
    </citation>
    <scope>NUCLEOTIDE SEQUENCE</scope>
    <source>
        <strain evidence="3">UVCC 0001</strain>
    </source>
</reference>
<evidence type="ECO:0000256" key="1">
    <source>
        <dbReference type="ARBA" id="ARBA00029569"/>
    </source>
</evidence>
<dbReference type="EMBL" id="JASFZW010000009">
    <property type="protein sequence ID" value="KAK2076683.1"/>
    <property type="molecule type" value="Genomic_DNA"/>
</dbReference>
<protein>
    <recommendedName>
        <fullName evidence="1">Rotamase</fullName>
    </recommendedName>
</protein>
<evidence type="ECO:0000259" key="2">
    <source>
        <dbReference type="Pfam" id="PF00254"/>
    </source>
</evidence>
<dbReference type="InterPro" id="IPR046357">
    <property type="entry name" value="PPIase_dom_sf"/>
</dbReference>
<evidence type="ECO:0000313" key="4">
    <source>
        <dbReference type="Proteomes" id="UP001255856"/>
    </source>
</evidence>
<organism evidence="3 4">
    <name type="scientific">Prototheca wickerhamii</name>
    <dbReference type="NCBI Taxonomy" id="3111"/>
    <lineage>
        <taxon>Eukaryota</taxon>
        <taxon>Viridiplantae</taxon>
        <taxon>Chlorophyta</taxon>
        <taxon>core chlorophytes</taxon>
        <taxon>Trebouxiophyceae</taxon>
        <taxon>Chlorellales</taxon>
        <taxon>Chlorellaceae</taxon>
        <taxon>Prototheca</taxon>
    </lineage>
</organism>
<keyword evidence="4" id="KW-1185">Reference proteome</keyword>
<dbReference type="Pfam" id="PF00254">
    <property type="entry name" value="FKBP_C"/>
    <property type="match status" value="1"/>
</dbReference>
<dbReference type="Gene3D" id="3.10.50.40">
    <property type="match status" value="1"/>
</dbReference>
<feature type="domain" description="PPIase FKBP-type" evidence="2">
    <location>
        <begin position="1"/>
        <end position="30"/>
    </location>
</feature>
<comment type="caution">
    <text evidence="3">The sequence shown here is derived from an EMBL/GenBank/DDBJ whole genome shotgun (WGS) entry which is preliminary data.</text>
</comment>
<dbReference type="AlphaFoldDB" id="A0AAD9MKN6"/>
<dbReference type="Proteomes" id="UP001255856">
    <property type="component" value="Unassembled WGS sequence"/>
</dbReference>
<sequence length="93" mass="9743">MCIKEHRHLVIPPELGYGARGAGGVIPEPAGASTLAVLAATGRDPAVDEKEAVRELMEEVRLPSRLSSAAGAAFSLEAPASRLLRADIGLREE</sequence>